<sequence length="144" mass="16038">MQFIGFFRELTNGNADVYKDGIPSPGSGVNYPSAEVSRYLRSGYPVLDVMELTTDMIGGSFRVPGGSSVLTDGSHAWRLDLASYVQYHRIQLPQDFVNFIRDHRYRIPAVKQETLVEISVTVARELNFRTDPAAGPRSSATVRP</sequence>
<reference evidence="1 2" key="1">
    <citation type="submission" date="2023-05" db="EMBL/GenBank/DDBJ databases">
        <title>Streptomyces fuscus sp. nov., a brown-black pigment producing actinomyces isolated from dry sand of Sea duck farm.</title>
        <authorList>
            <person name="Xie J."/>
            <person name="Shen N."/>
        </authorList>
    </citation>
    <scope>NUCLEOTIDE SEQUENCE [LARGE SCALE GENOMIC DNA]</scope>
    <source>
        <strain evidence="1 2">CGMCC 4.1745</strain>
    </source>
</reference>
<proteinExistence type="predicted"/>
<dbReference type="Proteomes" id="UP001249760">
    <property type="component" value="Unassembled WGS sequence"/>
</dbReference>
<organism evidence="1 2">
    <name type="scientific">Streptomyces lusitanus</name>
    <dbReference type="NCBI Taxonomy" id="68232"/>
    <lineage>
        <taxon>Bacteria</taxon>
        <taxon>Bacillati</taxon>
        <taxon>Actinomycetota</taxon>
        <taxon>Actinomycetes</taxon>
        <taxon>Kitasatosporales</taxon>
        <taxon>Streptomycetaceae</taxon>
        <taxon>Streptomyces</taxon>
    </lineage>
</organism>
<gene>
    <name evidence="1" type="ORF">QNO04_10240</name>
</gene>
<keyword evidence="2" id="KW-1185">Reference proteome</keyword>
<evidence type="ECO:0000313" key="1">
    <source>
        <dbReference type="EMBL" id="MDT6983840.1"/>
    </source>
</evidence>
<dbReference type="RefSeq" id="WP_394306107.1">
    <property type="nucleotide sequence ID" value="NZ_JASKMA010000006.1"/>
</dbReference>
<evidence type="ECO:0000313" key="2">
    <source>
        <dbReference type="Proteomes" id="UP001249760"/>
    </source>
</evidence>
<accession>A0ABU3JPF7</accession>
<dbReference type="EMBL" id="JASKMA010000006">
    <property type="protein sequence ID" value="MDT6983840.1"/>
    <property type="molecule type" value="Genomic_DNA"/>
</dbReference>
<comment type="caution">
    <text evidence="1">The sequence shown here is derived from an EMBL/GenBank/DDBJ whole genome shotgun (WGS) entry which is preliminary data.</text>
</comment>
<protein>
    <submittedName>
        <fullName evidence="1">Uncharacterized protein</fullName>
    </submittedName>
</protein>
<name>A0ABU3JPF7_9ACTN</name>